<dbReference type="InParanoid" id="D8S7W5"/>
<name>D8S7W5_SELML</name>
<gene>
    <name evidence="1" type="ORF">SELMODRAFT_419116</name>
</gene>
<proteinExistence type="predicted"/>
<reference evidence="1 2" key="1">
    <citation type="journal article" date="2011" name="Science">
        <title>The Selaginella genome identifies genetic changes associated with the evolution of vascular plants.</title>
        <authorList>
            <person name="Banks J.A."/>
            <person name="Nishiyama T."/>
            <person name="Hasebe M."/>
            <person name="Bowman J.L."/>
            <person name="Gribskov M."/>
            <person name="dePamphilis C."/>
            <person name="Albert V.A."/>
            <person name="Aono N."/>
            <person name="Aoyama T."/>
            <person name="Ambrose B.A."/>
            <person name="Ashton N.W."/>
            <person name="Axtell M.J."/>
            <person name="Barker E."/>
            <person name="Barker M.S."/>
            <person name="Bennetzen J.L."/>
            <person name="Bonawitz N.D."/>
            <person name="Chapple C."/>
            <person name="Cheng C."/>
            <person name="Correa L.G."/>
            <person name="Dacre M."/>
            <person name="DeBarry J."/>
            <person name="Dreyer I."/>
            <person name="Elias M."/>
            <person name="Engstrom E.M."/>
            <person name="Estelle M."/>
            <person name="Feng L."/>
            <person name="Finet C."/>
            <person name="Floyd S.K."/>
            <person name="Frommer W.B."/>
            <person name="Fujita T."/>
            <person name="Gramzow L."/>
            <person name="Gutensohn M."/>
            <person name="Harholt J."/>
            <person name="Hattori M."/>
            <person name="Heyl A."/>
            <person name="Hirai T."/>
            <person name="Hiwatashi Y."/>
            <person name="Ishikawa M."/>
            <person name="Iwata M."/>
            <person name="Karol K.G."/>
            <person name="Koehler B."/>
            <person name="Kolukisaoglu U."/>
            <person name="Kubo M."/>
            <person name="Kurata T."/>
            <person name="Lalonde S."/>
            <person name="Li K."/>
            <person name="Li Y."/>
            <person name="Litt A."/>
            <person name="Lyons E."/>
            <person name="Manning G."/>
            <person name="Maruyama T."/>
            <person name="Michael T.P."/>
            <person name="Mikami K."/>
            <person name="Miyazaki S."/>
            <person name="Morinaga S."/>
            <person name="Murata T."/>
            <person name="Mueller-Roeber B."/>
            <person name="Nelson D.R."/>
            <person name="Obara M."/>
            <person name="Oguri Y."/>
            <person name="Olmstead R.G."/>
            <person name="Onodera N."/>
            <person name="Petersen B.L."/>
            <person name="Pils B."/>
            <person name="Prigge M."/>
            <person name="Rensing S.A."/>
            <person name="Riano-Pachon D.M."/>
            <person name="Roberts A.W."/>
            <person name="Sato Y."/>
            <person name="Scheller H.V."/>
            <person name="Schulz B."/>
            <person name="Schulz C."/>
            <person name="Shakirov E.V."/>
            <person name="Shibagaki N."/>
            <person name="Shinohara N."/>
            <person name="Shippen D.E."/>
            <person name="Soerensen I."/>
            <person name="Sotooka R."/>
            <person name="Sugimoto N."/>
            <person name="Sugita M."/>
            <person name="Sumikawa N."/>
            <person name="Tanurdzic M."/>
            <person name="Theissen G."/>
            <person name="Ulvskov P."/>
            <person name="Wakazuki S."/>
            <person name="Weng J.K."/>
            <person name="Willats W.W."/>
            <person name="Wipf D."/>
            <person name="Wolf P.G."/>
            <person name="Yang L."/>
            <person name="Zimmer A.D."/>
            <person name="Zhu Q."/>
            <person name="Mitros T."/>
            <person name="Hellsten U."/>
            <person name="Loque D."/>
            <person name="Otillar R."/>
            <person name="Salamov A."/>
            <person name="Schmutz J."/>
            <person name="Shapiro H."/>
            <person name="Lindquist E."/>
            <person name="Lucas S."/>
            <person name="Rokhsar D."/>
            <person name="Grigoriev I.V."/>
        </authorList>
    </citation>
    <scope>NUCLEOTIDE SEQUENCE [LARGE SCALE GENOMIC DNA]</scope>
</reference>
<dbReference type="AlphaFoldDB" id="D8S7W5"/>
<protein>
    <submittedName>
        <fullName evidence="1">Uncharacterized protein</fullName>
    </submittedName>
</protein>
<dbReference type="Gramene" id="EFJ19421">
    <property type="protein sequence ID" value="EFJ19421"/>
    <property type="gene ID" value="SELMODRAFT_419116"/>
</dbReference>
<evidence type="ECO:0000313" key="2">
    <source>
        <dbReference type="Proteomes" id="UP000001514"/>
    </source>
</evidence>
<accession>D8S7W5</accession>
<dbReference type="KEGG" id="smo:SELMODRAFT_419116"/>
<dbReference type="Proteomes" id="UP000001514">
    <property type="component" value="Unassembled WGS sequence"/>
</dbReference>
<sequence>MSTGFLRFSMNTEPSLAVRLPSLELMSEAMAIPVVVIKCNFEDSSVQFVVKPLSSVVKGRNPFTLAFLRRMLTSLARNQKDIVQNRCLHRSVNLTKTVELITTTGMMVIFKLEVECRRCLSLKQMVLEFRLKLATVWFKDGQHLFVENWEVEEWFCSSLLVVSYAILDKFDSFDRLSA</sequence>
<dbReference type="EMBL" id="GL377606">
    <property type="protein sequence ID" value="EFJ19421.1"/>
    <property type="molecule type" value="Genomic_DNA"/>
</dbReference>
<organism evidence="2">
    <name type="scientific">Selaginella moellendorffii</name>
    <name type="common">Spikemoss</name>
    <dbReference type="NCBI Taxonomy" id="88036"/>
    <lineage>
        <taxon>Eukaryota</taxon>
        <taxon>Viridiplantae</taxon>
        <taxon>Streptophyta</taxon>
        <taxon>Embryophyta</taxon>
        <taxon>Tracheophyta</taxon>
        <taxon>Lycopodiopsida</taxon>
        <taxon>Selaginellales</taxon>
        <taxon>Selaginellaceae</taxon>
        <taxon>Selaginella</taxon>
    </lineage>
</organism>
<evidence type="ECO:0000313" key="1">
    <source>
        <dbReference type="EMBL" id="EFJ19421.1"/>
    </source>
</evidence>
<keyword evidence="2" id="KW-1185">Reference proteome</keyword>
<dbReference type="HOGENOM" id="CLU_1513067_0_0_1"/>